<protein>
    <submittedName>
        <fullName evidence="2">Uncharacterized protein</fullName>
    </submittedName>
</protein>
<dbReference type="EMBL" id="MU003772">
    <property type="protein sequence ID" value="KAF2724258.1"/>
    <property type="molecule type" value="Genomic_DNA"/>
</dbReference>
<proteinExistence type="predicted"/>
<keyword evidence="3" id="KW-1185">Reference proteome</keyword>
<organism evidence="2 3">
    <name type="scientific">Polychaeton citri CBS 116435</name>
    <dbReference type="NCBI Taxonomy" id="1314669"/>
    <lineage>
        <taxon>Eukaryota</taxon>
        <taxon>Fungi</taxon>
        <taxon>Dikarya</taxon>
        <taxon>Ascomycota</taxon>
        <taxon>Pezizomycotina</taxon>
        <taxon>Dothideomycetes</taxon>
        <taxon>Dothideomycetidae</taxon>
        <taxon>Capnodiales</taxon>
        <taxon>Capnodiaceae</taxon>
        <taxon>Polychaeton</taxon>
    </lineage>
</organism>
<evidence type="ECO:0000313" key="3">
    <source>
        <dbReference type="Proteomes" id="UP000799441"/>
    </source>
</evidence>
<feature type="compositionally biased region" description="Basic and acidic residues" evidence="1">
    <location>
        <begin position="1"/>
        <end position="11"/>
    </location>
</feature>
<accession>A0A9P4UT05</accession>
<dbReference type="AlphaFoldDB" id="A0A9P4UT05"/>
<sequence length="300" mass="34375">MFLPASHERSIHNGPKPPRVQQRMRGLAHRRYDSISLALDSTKYYPTVVGPRSCYPGFPTRRDTLPGHCRYDWPRDIVTDFPPGVRTGDIHCSRRRAAESLDEVQGVPFADAAAKLDQTLLKACSTTEDFLSEFEEDICRIACYADDRTIDFLWMTKLKYDGHNNNNNKNASTSARGKNAKSLGFKEALEHLEEAAVEIKTCQPPHWTSEDGRDRLSSEQVRSIMKKLNVSFESIKELMDIVTKKRGKMVVLHKELVATHRLLCEMHEFWRTKDNAKGKPFAELQASFEDDPFDDERWDG</sequence>
<feature type="region of interest" description="Disordered" evidence="1">
    <location>
        <begin position="1"/>
        <end position="21"/>
    </location>
</feature>
<gene>
    <name evidence="2" type="ORF">K431DRAFT_300990</name>
</gene>
<comment type="caution">
    <text evidence="2">The sequence shown here is derived from an EMBL/GenBank/DDBJ whole genome shotgun (WGS) entry which is preliminary data.</text>
</comment>
<evidence type="ECO:0000256" key="1">
    <source>
        <dbReference type="SAM" id="MobiDB-lite"/>
    </source>
</evidence>
<name>A0A9P4UT05_9PEZI</name>
<reference evidence="2" key="1">
    <citation type="journal article" date="2020" name="Stud. Mycol.">
        <title>101 Dothideomycetes genomes: a test case for predicting lifestyles and emergence of pathogens.</title>
        <authorList>
            <person name="Haridas S."/>
            <person name="Albert R."/>
            <person name="Binder M."/>
            <person name="Bloem J."/>
            <person name="Labutti K."/>
            <person name="Salamov A."/>
            <person name="Andreopoulos B."/>
            <person name="Baker S."/>
            <person name="Barry K."/>
            <person name="Bills G."/>
            <person name="Bluhm B."/>
            <person name="Cannon C."/>
            <person name="Castanera R."/>
            <person name="Culley D."/>
            <person name="Daum C."/>
            <person name="Ezra D."/>
            <person name="Gonzalez J."/>
            <person name="Henrissat B."/>
            <person name="Kuo A."/>
            <person name="Liang C."/>
            <person name="Lipzen A."/>
            <person name="Lutzoni F."/>
            <person name="Magnuson J."/>
            <person name="Mondo S."/>
            <person name="Nolan M."/>
            <person name="Ohm R."/>
            <person name="Pangilinan J."/>
            <person name="Park H.-J."/>
            <person name="Ramirez L."/>
            <person name="Alfaro M."/>
            <person name="Sun H."/>
            <person name="Tritt A."/>
            <person name="Yoshinaga Y."/>
            <person name="Zwiers L.-H."/>
            <person name="Turgeon B."/>
            <person name="Goodwin S."/>
            <person name="Spatafora J."/>
            <person name="Crous P."/>
            <person name="Grigoriev I."/>
        </authorList>
    </citation>
    <scope>NUCLEOTIDE SEQUENCE</scope>
    <source>
        <strain evidence="2">CBS 116435</strain>
    </source>
</reference>
<dbReference type="Proteomes" id="UP000799441">
    <property type="component" value="Unassembled WGS sequence"/>
</dbReference>
<evidence type="ECO:0000313" key="2">
    <source>
        <dbReference type="EMBL" id="KAF2724258.1"/>
    </source>
</evidence>